<dbReference type="PANTHER" id="PTHR10885">
    <property type="entry name" value="ISOPENTENYL-DIPHOSPHATE DELTA-ISOMERASE"/>
    <property type="match status" value="1"/>
</dbReference>
<evidence type="ECO:0000313" key="2">
    <source>
        <dbReference type="EMBL" id="ARF70059.1"/>
    </source>
</evidence>
<sequence length="210" mass="24371">MDLENLSIYDDRGNHLGVASRSKVHSKGYWHETFHCWFISREGGKDYIHFQIRSGQKKDYPNLLDISAAGHILSSESVADGIREVQEELGIKVSFKELIPLGVIKDEIIQGDFIDRELGNVFLYISKEELEERYKFQVEEVTGVIKIEFNSFYDLWIGRNDKIEASGIEVNNHGEKERIDKIVKKKDFLPHDESYIINVLNLIDRELKNI</sequence>
<dbReference type="SUPFAM" id="SSF55811">
    <property type="entry name" value="Nudix"/>
    <property type="match status" value="1"/>
</dbReference>
<feature type="domain" description="Nudix hydrolase" evidence="1">
    <location>
        <begin position="29"/>
        <end position="170"/>
    </location>
</feature>
<dbReference type="InterPro" id="IPR015797">
    <property type="entry name" value="NUDIX_hydrolase-like_dom_sf"/>
</dbReference>
<reference evidence="2 3" key="1">
    <citation type="submission" date="2017-03" db="EMBL/GenBank/DDBJ databases">
        <title>Paenibacillus larvae genome sequencing.</title>
        <authorList>
            <person name="Dingman D.W."/>
        </authorList>
    </citation>
    <scope>NUCLEOTIDE SEQUENCE [LARGE SCALE GENOMIC DNA]</scope>
    <source>
        <strain evidence="2 3">SAG 10367</strain>
    </source>
</reference>
<dbReference type="Gene3D" id="3.90.79.10">
    <property type="entry name" value="Nucleoside Triphosphate Pyrophosphohydrolase"/>
    <property type="match status" value="1"/>
</dbReference>
<protein>
    <submittedName>
        <fullName evidence="2">NUDIX hydrolase</fullName>
    </submittedName>
</protein>
<dbReference type="GO" id="GO:0016787">
    <property type="term" value="F:hydrolase activity"/>
    <property type="evidence" value="ECO:0007669"/>
    <property type="project" value="UniProtKB-KW"/>
</dbReference>
<dbReference type="InterPro" id="IPR000086">
    <property type="entry name" value="NUDIX_hydrolase_dom"/>
</dbReference>
<keyword evidence="2" id="KW-0378">Hydrolase</keyword>
<organism evidence="2 3">
    <name type="scientific">Paenibacillus larvae subsp. pulvifaciens</name>
    <dbReference type="NCBI Taxonomy" id="1477"/>
    <lineage>
        <taxon>Bacteria</taxon>
        <taxon>Bacillati</taxon>
        <taxon>Bacillota</taxon>
        <taxon>Bacilli</taxon>
        <taxon>Bacillales</taxon>
        <taxon>Paenibacillaceae</taxon>
        <taxon>Paenibacillus</taxon>
    </lineage>
</organism>
<evidence type="ECO:0000313" key="3">
    <source>
        <dbReference type="Proteomes" id="UP000192727"/>
    </source>
</evidence>
<dbReference type="PROSITE" id="PS51462">
    <property type="entry name" value="NUDIX"/>
    <property type="match status" value="1"/>
</dbReference>
<dbReference type="Proteomes" id="UP000192727">
    <property type="component" value="Chromosome"/>
</dbReference>
<dbReference type="RefSeq" id="WP_083041327.1">
    <property type="nucleotide sequence ID" value="NZ_CP020557.1"/>
</dbReference>
<evidence type="ECO:0000259" key="1">
    <source>
        <dbReference type="PROSITE" id="PS51462"/>
    </source>
</evidence>
<proteinExistence type="predicted"/>
<gene>
    <name evidence="2" type="ORF">B7C51_22720</name>
</gene>
<name>A0A1V0UY64_9BACL</name>
<dbReference type="EMBL" id="CP020557">
    <property type="protein sequence ID" value="ARF70059.1"/>
    <property type="molecule type" value="Genomic_DNA"/>
</dbReference>
<accession>A0A1V0UY64</accession>
<dbReference type="CDD" id="cd04692">
    <property type="entry name" value="NUDIX_Hydrolase"/>
    <property type="match status" value="1"/>
</dbReference>
<dbReference type="PANTHER" id="PTHR10885:SF0">
    <property type="entry name" value="ISOPENTENYL-DIPHOSPHATE DELTA-ISOMERASE"/>
    <property type="match status" value="1"/>
</dbReference>
<dbReference type="AlphaFoldDB" id="A0A1V0UY64"/>